<dbReference type="PANTHER" id="PTHR37981:SF1">
    <property type="entry name" value="SGNH HYDROLASE-TYPE ESTERASE DOMAIN-CONTAINING PROTEIN"/>
    <property type="match status" value="1"/>
</dbReference>
<feature type="domain" description="SGNH hydrolase-type esterase" evidence="3">
    <location>
        <begin position="35"/>
        <end position="256"/>
    </location>
</feature>
<evidence type="ECO:0000313" key="4">
    <source>
        <dbReference type="EMBL" id="UYM06520.1"/>
    </source>
</evidence>
<dbReference type="PANTHER" id="PTHR37981">
    <property type="entry name" value="LIPASE 2"/>
    <property type="match status" value="1"/>
</dbReference>
<keyword evidence="4" id="KW-0378">Hydrolase</keyword>
<dbReference type="SUPFAM" id="SSF52266">
    <property type="entry name" value="SGNH hydrolase"/>
    <property type="match status" value="1"/>
</dbReference>
<dbReference type="Gene3D" id="3.40.50.1110">
    <property type="entry name" value="SGNH hydrolase"/>
    <property type="match status" value="1"/>
</dbReference>
<dbReference type="CDD" id="cd01823">
    <property type="entry name" value="SEST_like"/>
    <property type="match status" value="1"/>
</dbReference>
<feature type="signal peptide" evidence="2">
    <location>
        <begin position="1"/>
        <end position="26"/>
    </location>
</feature>
<dbReference type="InterPro" id="IPR036514">
    <property type="entry name" value="SGNH_hydro_sf"/>
</dbReference>
<dbReference type="RefSeq" id="WP_271635427.1">
    <property type="nucleotide sequence ID" value="NZ_CP094970.1"/>
</dbReference>
<evidence type="ECO:0000256" key="1">
    <source>
        <dbReference type="PIRSR" id="PIRSR637460-2"/>
    </source>
</evidence>
<dbReference type="AlphaFoldDB" id="A0AA46TJP3"/>
<organism evidence="4 5">
    <name type="scientific">Solicola gregarius</name>
    <dbReference type="NCBI Taxonomy" id="2908642"/>
    <lineage>
        <taxon>Bacteria</taxon>
        <taxon>Bacillati</taxon>
        <taxon>Actinomycetota</taxon>
        <taxon>Actinomycetes</taxon>
        <taxon>Propionibacteriales</taxon>
        <taxon>Nocardioidaceae</taxon>
        <taxon>Solicola</taxon>
    </lineage>
</organism>
<keyword evidence="2" id="KW-0732">Signal</keyword>
<protein>
    <submittedName>
        <fullName evidence="4">SGNH/GDSL hydrolase family protein</fullName>
    </submittedName>
</protein>
<dbReference type="InterPro" id="IPR013830">
    <property type="entry name" value="SGNH_hydro"/>
</dbReference>
<feature type="chain" id="PRO_5041431644" evidence="2">
    <location>
        <begin position="27"/>
        <end position="261"/>
    </location>
</feature>
<dbReference type="GO" id="GO:0019433">
    <property type="term" value="P:triglyceride catabolic process"/>
    <property type="evidence" value="ECO:0007669"/>
    <property type="project" value="TreeGrafter"/>
</dbReference>
<proteinExistence type="predicted"/>
<evidence type="ECO:0000259" key="3">
    <source>
        <dbReference type="Pfam" id="PF13472"/>
    </source>
</evidence>
<feature type="disulfide bond" evidence="1">
    <location>
        <begin position="196"/>
        <end position="245"/>
    </location>
</feature>
<keyword evidence="1" id="KW-1015">Disulfide bond</keyword>
<keyword evidence="5" id="KW-1185">Reference proteome</keyword>
<dbReference type="Proteomes" id="UP001164390">
    <property type="component" value="Chromosome"/>
</dbReference>
<gene>
    <name evidence="4" type="ORF">L0C25_05455</name>
</gene>
<accession>A0AA46TJP3</accession>
<dbReference type="KEGG" id="sgrg:L0C25_05455"/>
<reference evidence="4" key="1">
    <citation type="submission" date="2022-01" db="EMBL/GenBank/DDBJ databases">
        <title>Nocardioidaceae gen. sp. A5X3R13.</title>
        <authorList>
            <person name="Lopez Marin M.A."/>
            <person name="Uhlik O."/>
        </authorList>
    </citation>
    <scope>NUCLEOTIDE SEQUENCE</scope>
    <source>
        <strain evidence="4">A5X3R13</strain>
    </source>
</reference>
<feature type="disulfide bond" evidence="1">
    <location>
        <begin position="131"/>
        <end position="145"/>
    </location>
</feature>
<dbReference type="Pfam" id="PF13472">
    <property type="entry name" value="Lipase_GDSL_2"/>
    <property type="match status" value="1"/>
</dbReference>
<evidence type="ECO:0000256" key="2">
    <source>
        <dbReference type="SAM" id="SignalP"/>
    </source>
</evidence>
<evidence type="ECO:0000313" key="5">
    <source>
        <dbReference type="Proteomes" id="UP001164390"/>
    </source>
</evidence>
<dbReference type="InterPro" id="IPR037460">
    <property type="entry name" value="SEST-like"/>
</dbReference>
<dbReference type="EMBL" id="CP094970">
    <property type="protein sequence ID" value="UYM06520.1"/>
    <property type="molecule type" value="Genomic_DNA"/>
</dbReference>
<feature type="disulfide bond" evidence="1">
    <location>
        <begin position="58"/>
        <end position="82"/>
    </location>
</feature>
<name>A0AA46TJP3_9ACTN</name>
<sequence>MRRPLAAVSALIIAAVTAAVAPPASAAPDPLPYVAMGDSYSAATGVFPLAPDAPLVLCGQSARNYPHVIAERIGADLTDVSCGGATTSNFTGSQYPGVAPQLDALNKRTKLVTMTIGGNDNLTFASVILACGTAGIATLGNGSPCKDLYGSTFTDTIRQKTYPALKRTLRAVHRKAPNAQVAILGAPWIVPRKGGCFLNIPVGRGDLPYIRNVLRVFNDVTERAAKRTGSTYVDLSRASNGHDACKPPGTRWIEPMFPLAR</sequence>
<dbReference type="GO" id="GO:0004806">
    <property type="term" value="F:triacylglycerol lipase activity"/>
    <property type="evidence" value="ECO:0007669"/>
    <property type="project" value="TreeGrafter"/>
</dbReference>